<evidence type="ECO:0000313" key="4">
    <source>
        <dbReference type="Proteomes" id="UP000250266"/>
    </source>
</evidence>
<dbReference type="PANTHER" id="PTHR46082:SF11">
    <property type="entry name" value="AAA+ ATPASE DOMAIN-CONTAINING PROTEIN-RELATED"/>
    <property type="match status" value="1"/>
</dbReference>
<keyword evidence="1" id="KW-0677">Repeat</keyword>
<gene>
    <name evidence="3" type="ORF">K432DRAFT_357422</name>
</gene>
<name>A0A8E2E687_9PEZI</name>
<dbReference type="EMBL" id="KV745082">
    <property type="protein sequence ID" value="OCK78068.1"/>
    <property type="molecule type" value="Genomic_DNA"/>
</dbReference>
<dbReference type="GO" id="GO:0009116">
    <property type="term" value="P:nucleoside metabolic process"/>
    <property type="evidence" value="ECO:0007669"/>
    <property type="project" value="InterPro"/>
</dbReference>
<dbReference type="OrthoDB" id="20872at2759"/>
<dbReference type="GO" id="GO:0003824">
    <property type="term" value="F:catalytic activity"/>
    <property type="evidence" value="ECO:0007669"/>
    <property type="project" value="InterPro"/>
</dbReference>
<keyword evidence="4" id="KW-1185">Reference proteome</keyword>
<dbReference type="InterPro" id="IPR035994">
    <property type="entry name" value="Nucleoside_phosphorylase_sf"/>
</dbReference>
<evidence type="ECO:0000313" key="3">
    <source>
        <dbReference type="EMBL" id="OCK78068.1"/>
    </source>
</evidence>
<feature type="non-terminal residue" evidence="3">
    <location>
        <position position="1"/>
    </location>
</feature>
<dbReference type="SUPFAM" id="SSF53167">
    <property type="entry name" value="Purine and uridine phosphorylases"/>
    <property type="match status" value="1"/>
</dbReference>
<dbReference type="CDD" id="cd01983">
    <property type="entry name" value="SIMIBI"/>
    <property type="match status" value="1"/>
</dbReference>
<dbReference type="SUPFAM" id="SSF52540">
    <property type="entry name" value="P-loop containing nucleoside triphosphate hydrolases"/>
    <property type="match status" value="1"/>
</dbReference>
<dbReference type="Pfam" id="PF24883">
    <property type="entry name" value="NPHP3_N"/>
    <property type="match status" value="1"/>
</dbReference>
<dbReference type="AlphaFoldDB" id="A0A8E2E687"/>
<feature type="domain" description="Nephrocystin 3-like N-terminal" evidence="2">
    <location>
        <begin position="368"/>
        <end position="528"/>
    </location>
</feature>
<dbReference type="InterPro" id="IPR053137">
    <property type="entry name" value="NLR-like"/>
</dbReference>
<reference evidence="3 4" key="1">
    <citation type="journal article" date="2016" name="Nat. Commun.">
        <title>Ectomycorrhizal ecology is imprinted in the genome of the dominant symbiotic fungus Cenococcum geophilum.</title>
        <authorList>
            <consortium name="DOE Joint Genome Institute"/>
            <person name="Peter M."/>
            <person name="Kohler A."/>
            <person name="Ohm R.A."/>
            <person name="Kuo A."/>
            <person name="Krutzmann J."/>
            <person name="Morin E."/>
            <person name="Arend M."/>
            <person name="Barry K.W."/>
            <person name="Binder M."/>
            <person name="Choi C."/>
            <person name="Clum A."/>
            <person name="Copeland A."/>
            <person name="Grisel N."/>
            <person name="Haridas S."/>
            <person name="Kipfer T."/>
            <person name="LaButti K."/>
            <person name="Lindquist E."/>
            <person name="Lipzen A."/>
            <person name="Maire R."/>
            <person name="Meier B."/>
            <person name="Mihaltcheva S."/>
            <person name="Molinier V."/>
            <person name="Murat C."/>
            <person name="Poggeler S."/>
            <person name="Quandt C.A."/>
            <person name="Sperisen C."/>
            <person name="Tritt A."/>
            <person name="Tisserant E."/>
            <person name="Crous P.W."/>
            <person name="Henrissat B."/>
            <person name="Nehls U."/>
            <person name="Egli S."/>
            <person name="Spatafora J.W."/>
            <person name="Grigoriev I.V."/>
            <person name="Martin F.M."/>
        </authorList>
    </citation>
    <scope>NUCLEOTIDE SEQUENCE [LARGE SCALE GENOMIC DNA]</scope>
    <source>
        <strain evidence="3 4">CBS 459.81</strain>
    </source>
</reference>
<dbReference type="Gene3D" id="3.40.50.1580">
    <property type="entry name" value="Nucleoside phosphorylase domain"/>
    <property type="match status" value="1"/>
</dbReference>
<sequence>MEVTRYSVGWIAPLPLELTAAKAVLDEDYGDIHVGDYIYHGGRIGQHDIVMAVQPKMGTDAASDLAARMRAAFRNIQFFMVVGIGGGVPSYGPPGASAQIVLGDVVVSCPRDKHGGVVRYDFGAWTDGGLEISGHTNSPPDFLLAAVYDLKARHSMAPGTKIPTFLQEMRSNIHIDERQNFEDQGAEQDRLFQENWSHPKRSLNEDCENCCDLSRSHLRQSRGLGAARQIDTPKIHYGNIASSNQLQISAPTRNRLQKELGVICFEMEGAGVIQKHPCLVIRGICDYSDSHKNKKWQPYAAATAAAYTKELLEILPASNFAPSPSVNQIKEPGHPALQMLAAPQAAFNAHGKDDDPRCLPNTRVQVLQQMRTWADGDDGRYIFWLSGWAGTGKSTIARTIAREYYDKGYFTASFFFSRGGGDVSHAGKFAGTIAFQLAQRCAAFKSLLVKAISNDEGISSRTLKDQWNELVLQPLSKLGAGPFQAPLLIIVDALDECEKESDVKQVLYLLSNLRRSGGVHFRVFITSRPDIPVRHGFSLVPNQDHQDFVLHDIPRSIINGDISAFLQHSLTDIRRKYALDKNWPGEEAIRHLVRKAAGLFIWAATACKFIDEGGNICSPDRLSDILEGDGSDIEPEEELNNIYIKVLDSSISPYLKQREKEKAYAILRGALGAIVTLFSPLPVPSLAQLLHMPEPKVGAMLGGLHSILDIPKDPIQPIRLHHPSLRDFLLSSQRCSDVHFWVDEKKAHEALANHCIRLMSEKLQRDIYSLGDPGARVAQVPPEPLARCLPAELQYACRYWIDHLQRSEYRLYNDDKVHCFLRDHLLHWIEALSWIKQSSEGIRAIASLQSMVNSKDDRNLHMFLYDAKRFFLYNRSIIEEAPLQTYCSALAFAPQKSQVRKQFEEEMVNWMKTSPPIVEWSALVQTLEGHTG</sequence>
<accession>A0A8E2E687</accession>
<dbReference type="InterPro" id="IPR027417">
    <property type="entry name" value="P-loop_NTPase"/>
</dbReference>
<dbReference type="Gene3D" id="3.40.50.300">
    <property type="entry name" value="P-loop containing nucleotide triphosphate hydrolases"/>
    <property type="match status" value="1"/>
</dbReference>
<evidence type="ECO:0000256" key="1">
    <source>
        <dbReference type="ARBA" id="ARBA00022737"/>
    </source>
</evidence>
<dbReference type="PANTHER" id="PTHR46082">
    <property type="entry name" value="ATP/GTP-BINDING PROTEIN-RELATED"/>
    <property type="match status" value="1"/>
</dbReference>
<dbReference type="Proteomes" id="UP000250266">
    <property type="component" value="Unassembled WGS sequence"/>
</dbReference>
<evidence type="ECO:0000259" key="2">
    <source>
        <dbReference type="Pfam" id="PF24883"/>
    </source>
</evidence>
<proteinExistence type="predicted"/>
<dbReference type="InterPro" id="IPR056884">
    <property type="entry name" value="NPHP3-like_N"/>
</dbReference>
<protein>
    <submittedName>
        <fullName evidence="3">Purine and uridine phosphorylase</fullName>
    </submittedName>
</protein>
<organism evidence="3 4">
    <name type="scientific">Lepidopterella palustris CBS 459.81</name>
    <dbReference type="NCBI Taxonomy" id="1314670"/>
    <lineage>
        <taxon>Eukaryota</taxon>
        <taxon>Fungi</taxon>
        <taxon>Dikarya</taxon>
        <taxon>Ascomycota</taxon>
        <taxon>Pezizomycotina</taxon>
        <taxon>Dothideomycetes</taxon>
        <taxon>Pleosporomycetidae</taxon>
        <taxon>Mytilinidiales</taxon>
        <taxon>Argynnaceae</taxon>
        <taxon>Lepidopterella</taxon>
    </lineage>
</organism>